<evidence type="ECO:0000313" key="2">
    <source>
        <dbReference type="Proteomes" id="UP000031532"/>
    </source>
</evidence>
<dbReference type="RefSeq" id="WP_165587668.1">
    <property type="nucleotide sequence ID" value="NZ_JTJC03000002.1"/>
</dbReference>
<reference evidence="1 2" key="1">
    <citation type="journal article" date="2015" name="Genome Announc.">
        <title>Draft Genome Sequence of the Terrestrial Cyanobacterium Scytonema millei VB511283, Isolated from Eastern India.</title>
        <authorList>
            <person name="Sen D."/>
            <person name="Chandrababunaidu M.M."/>
            <person name="Singh D."/>
            <person name="Sanghi N."/>
            <person name="Ghorai A."/>
            <person name="Mishra G.P."/>
            <person name="Madduluri M."/>
            <person name="Adhikary S.P."/>
            <person name="Tripathy S."/>
        </authorList>
    </citation>
    <scope>NUCLEOTIDE SEQUENCE [LARGE SCALE GENOMIC DNA]</scope>
    <source>
        <strain evidence="1 2">VB511283</strain>
    </source>
</reference>
<dbReference type="EMBL" id="JTJC03000002">
    <property type="protein sequence ID" value="NHC35298.1"/>
    <property type="molecule type" value="Genomic_DNA"/>
</dbReference>
<proteinExistence type="predicted"/>
<protein>
    <submittedName>
        <fullName evidence="1">Uncharacterized protein</fullName>
    </submittedName>
</protein>
<dbReference type="AlphaFoldDB" id="A0A9X5E5Q5"/>
<dbReference type="Proteomes" id="UP000031532">
    <property type="component" value="Unassembled WGS sequence"/>
</dbReference>
<keyword evidence="2" id="KW-1185">Reference proteome</keyword>
<comment type="caution">
    <text evidence="1">The sequence shown here is derived from an EMBL/GenBank/DDBJ whole genome shotgun (WGS) entry which is preliminary data.</text>
</comment>
<accession>A0A9X5E5Q5</accession>
<sequence length="51" mass="5880">MNASRKPSYKEVASVHRSNILESLERRLQAAKAKGDNRLTSQLEAELKYYQ</sequence>
<gene>
    <name evidence="1" type="ORF">QH73_0011610</name>
</gene>
<organism evidence="1 2">
    <name type="scientific">Scytonema millei VB511283</name>
    <dbReference type="NCBI Taxonomy" id="1245923"/>
    <lineage>
        <taxon>Bacteria</taxon>
        <taxon>Bacillati</taxon>
        <taxon>Cyanobacteriota</taxon>
        <taxon>Cyanophyceae</taxon>
        <taxon>Nostocales</taxon>
        <taxon>Scytonemataceae</taxon>
        <taxon>Scytonema</taxon>
    </lineage>
</organism>
<name>A0A9X5E5Q5_9CYAN</name>
<evidence type="ECO:0000313" key="1">
    <source>
        <dbReference type="EMBL" id="NHC35298.1"/>
    </source>
</evidence>